<evidence type="ECO:0000313" key="1">
    <source>
        <dbReference type="EMBL" id="GGM27465.1"/>
    </source>
</evidence>
<sequence>MKMESVLDAKTKQKGTCPFCKENVAAILVEDNTVRRDKCRCPQCHEFVFLCRSPGCQDYAKGTQVYDHELCPSCTETATDGLKVIGKTVLTFAGTVISGLILAAAKKK</sequence>
<proteinExistence type="predicted"/>
<dbReference type="EMBL" id="BMNW01000013">
    <property type="protein sequence ID" value="GGM27465.1"/>
    <property type="molecule type" value="Genomic_DNA"/>
</dbReference>
<dbReference type="Proteomes" id="UP000616499">
    <property type="component" value="Unassembled WGS sequence"/>
</dbReference>
<keyword evidence="2" id="KW-1185">Reference proteome</keyword>
<protein>
    <submittedName>
        <fullName evidence="1">Uncharacterized protein</fullName>
    </submittedName>
</protein>
<comment type="caution">
    <text evidence="1">The sequence shown here is derived from an EMBL/GenBank/DDBJ whole genome shotgun (WGS) entry which is preliminary data.</text>
</comment>
<reference evidence="2" key="1">
    <citation type="journal article" date="2019" name="Int. J. Syst. Evol. Microbiol.">
        <title>The Global Catalogue of Microorganisms (GCM) 10K type strain sequencing project: providing services to taxonomists for standard genome sequencing and annotation.</title>
        <authorList>
            <consortium name="The Broad Institute Genomics Platform"/>
            <consortium name="The Broad Institute Genome Sequencing Center for Infectious Disease"/>
            <person name="Wu L."/>
            <person name="Ma J."/>
        </authorList>
    </citation>
    <scope>NUCLEOTIDE SEQUENCE [LARGE SCALE GENOMIC DNA]</scope>
    <source>
        <strain evidence="2">JCM 13501</strain>
    </source>
</reference>
<name>A0ABQ2H1T5_9PSED</name>
<accession>A0ABQ2H1T5</accession>
<evidence type="ECO:0000313" key="2">
    <source>
        <dbReference type="Proteomes" id="UP000616499"/>
    </source>
</evidence>
<organism evidence="1 2">
    <name type="scientific">Pseudomonas asuensis</name>
    <dbReference type="NCBI Taxonomy" id="1825787"/>
    <lineage>
        <taxon>Bacteria</taxon>
        <taxon>Pseudomonadati</taxon>
        <taxon>Pseudomonadota</taxon>
        <taxon>Gammaproteobacteria</taxon>
        <taxon>Pseudomonadales</taxon>
        <taxon>Pseudomonadaceae</taxon>
        <taxon>Pseudomonas</taxon>
    </lineage>
</organism>
<gene>
    <name evidence="1" type="ORF">GCM10009425_42580</name>
</gene>